<dbReference type="Gene3D" id="3.20.20.120">
    <property type="entry name" value="Enolase-like C-terminal domain"/>
    <property type="match status" value="1"/>
</dbReference>
<dbReference type="InterPro" id="IPR029017">
    <property type="entry name" value="Enolase-like_N"/>
</dbReference>
<dbReference type="KEGG" id="tpol:Mal48_04420"/>
<evidence type="ECO:0008006" key="3">
    <source>
        <dbReference type="Google" id="ProtNLM"/>
    </source>
</evidence>
<keyword evidence="2" id="KW-1185">Reference proteome</keyword>
<evidence type="ECO:0000313" key="2">
    <source>
        <dbReference type="Proteomes" id="UP000315724"/>
    </source>
</evidence>
<dbReference type="SUPFAM" id="SSF54826">
    <property type="entry name" value="Enolase N-terminal domain-like"/>
    <property type="match status" value="1"/>
</dbReference>
<reference evidence="1 2" key="1">
    <citation type="submission" date="2019-02" db="EMBL/GenBank/DDBJ databases">
        <title>Deep-cultivation of Planctomycetes and their phenomic and genomic characterization uncovers novel biology.</title>
        <authorList>
            <person name="Wiegand S."/>
            <person name="Jogler M."/>
            <person name="Boedeker C."/>
            <person name="Pinto D."/>
            <person name="Vollmers J."/>
            <person name="Rivas-Marin E."/>
            <person name="Kohn T."/>
            <person name="Peeters S.H."/>
            <person name="Heuer A."/>
            <person name="Rast P."/>
            <person name="Oberbeckmann S."/>
            <person name="Bunk B."/>
            <person name="Jeske O."/>
            <person name="Meyerdierks A."/>
            <person name="Storesund J.E."/>
            <person name="Kallscheuer N."/>
            <person name="Luecker S."/>
            <person name="Lage O.M."/>
            <person name="Pohl T."/>
            <person name="Merkel B.J."/>
            <person name="Hornburger P."/>
            <person name="Mueller R.-W."/>
            <person name="Bruemmer F."/>
            <person name="Labrenz M."/>
            <person name="Spormann A.M."/>
            <person name="Op den Camp H."/>
            <person name="Overmann J."/>
            <person name="Amann R."/>
            <person name="Jetten M.S.M."/>
            <person name="Mascher T."/>
            <person name="Medema M.H."/>
            <person name="Devos D.P."/>
            <person name="Kaster A.-K."/>
            <person name="Ovreas L."/>
            <person name="Rohde M."/>
            <person name="Galperin M.Y."/>
            <person name="Jogler C."/>
        </authorList>
    </citation>
    <scope>NUCLEOTIDE SEQUENCE [LARGE SCALE GENOMIC DNA]</scope>
    <source>
        <strain evidence="1 2">Mal48</strain>
    </source>
</reference>
<protein>
    <recommendedName>
        <fullName evidence="3">Enolase C-terminal domain-containing protein</fullName>
    </recommendedName>
</protein>
<dbReference type="RefSeq" id="WP_145195620.1">
    <property type="nucleotide sequence ID" value="NZ_CP036267.1"/>
</dbReference>
<name>A0A517QHV5_9PLAN</name>
<dbReference type="Proteomes" id="UP000315724">
    <property type="component" value="Chromosome"/>
</dbReference>
<dbReference type="EMBL" id="CP036267">
    <property type="protein sequence ID" value="QDT31210.1"/>
    <property type="molecule type" value="Genomic_DNA"/>
</dbReference>
<dbReference type="Gene3D" id="3.30.390.10">
    <property type="entry name" value="Enolase-like, N-terminal domain"/>
    <property type="match status" value="1"/>
</dbReference>
<organism evidence="1 2">
    <name type="scientific">Thalassoglobus polymorphus</name>
    <dbReference type="NCBI Taxonomy" id="2527994"/>
    <lineage>
        <taxon>Bacteria</taxon>
        <taxon>Pseudomonadati</taxon>
        <taxon>Planctomycetota</taxon>
        <taxon>Planctomycetia</taxon>
        <taxon>Planctomycetales</taxon>
        <taxon>Planctomycetaceae</taxon>
        <taxon>Thalassoglobus</taxon>
    </lineage>
</organism>
<dbReference type="SUPFAM" id="SSF51604">
    <property type="entry name" value="Enolase C-terminal domain-like"/>
    <property type="match status" value="1"/>
</dbReference>
<sequence>MLKVQSVRFNRHELKTRFPFRYGIASMTEVPHLFVKVEIDFAGKRSTGMSADLLPPKWFTKNPESDYETEDLPEMLNVIAHAAKCAMEIDSVPSFFEWWQQLYASQNSWAKEQGIAPLLANFGVSLIERAVIDAVCRATELTLHQLLISNRLEIDLAAIRPELQGLSPRDIVADEPSKTIQLRHTIGMGDPLTDSEILDDDRVDDGLPHSLVAALRCYGLSSFKIKLSGNREQDRERLLAIASILQDELRGPFQFTMDGNENYRDINHFRDDYEFHLSDSRLSTFFQQGLLFVEQPLHRDWSLNEDVQAALQNWTDAPPMIIDESDADLSSLPTALRLGYSGASHKNCKGITKGLLNAATIHKAKLEGRCAILSGEDLANLGPVALLQDLTMAACLGIEHVERNGHHYFAGLSIFPRQLQEQSLRNHADLFHQIESGLIAVHPQAGHLEIDSLLKSPFGMLEHPDLSLLTEWSQNAIDDDSA</sequence>
<gene>
    <name evidence="1" type="ORF">Mal48_04420</name>
</gene>
<proteinExistence type="predicted"/>
<dbReference type="AlphaFoldDB" id="A0A517QHV5"/>
<dbReference type="OrthoDB" id="7809546at2"/>
<accession>A0A517QHV5</accession>
<evidence type="ECO:0000313" key="1">
    <source>
        <dbReference type="EMBL" id="QDT31210.1"/>
    </source>
</evidence>
<dbReference type="InterPro" id="IPR036849">
    <property type="entry name" value="Enolase-like_C_sf"/>
</dbReference>